<feature type="compositionally biased region" description="Basic and acidic residues" evidence="1">
    <location>
        <begin position="1"/>
        <end position="18"/>
    </location>
</feature>
<name>A0ABC9YX62_9NOCA</name>
<evidence type="ECO:0000313" key="2">
    <source>
        <dbReference type="EMBL" id="GAP30103.1"/>
    </source>
</evidence>
<proteinExistence type="predicted"/>
<reference evidence="2 3" key="2">
    <citation type="journal article" date="2016" name="Genome Announc.">
        <title>Draft Genome Sequence of Erythromycin- and Oxytetracycline-Sensitive Nocardia seriolae Strain U-1 (NBRC 110359).</title>
        <authorList>
            <person name="Imajoh M."/>
            <person name="Sukeda M."/>
            <person name="Shimizu M."/>
            <person name="Yamane J."/>
            <person name="Ohnishi K."/>
            <person name="Oshima S."/>
        </authorList>
    </citation>
    <scope>NUCLEOTIDE SEQUENCE [LARGE SCALE GENOMIC DNA]</scope>
    <source>
        <strain evidence="2 3">U-1</strain>
    </source>
</reference>
<accession>A0ABC9YX62</accession>
<evidence type="ECO:0000256" key="1">
    <source>
        <dbReference type="SAM" id="MobiDB-lite"/>
    </source>
</evidence>
<sequence>MRGMQRVREHAPTGERVQHLGCLGPHSGSGSGGENDDGGLLWHGSPSAAGHRVLESNMRGQRYGPARELRRQDSNLDKLNQNQLCCHYTTADCSVMRV</sequence>
<reference evidence="3" key="1">
    <citation type="submission" date="2015-07" db="EMBL/GenBank/DDBJ databases">
        <title>Nocardia seriolae U-1 whole genome shotgun sequence.</title>
        <authorList>
            <person name="Imajoh M."/>
            <person name="Fukumoto Y."/>
            <person name="Sukeda M."/>
            <person name="Yamane J."/>
            <person name="Yamasaki K."/>
            <person name="Shimizu M."/>
            <person name="Ohnishi K."/>
            <person name="Oshima S."/>
        </authorList>
    </citation>
    <scope>NUCLEOTIDE SEQUENCE [LARGE SCALE GENOMIC DNA]</scope>
    <source>
        <strain evidence="3">U-1</strain>
    </source>
</reference>
<gene>
    <name evidence="2" type="ORF">NSK11_contig00072-0026</name>
</gene>
<organism evidence="2 3">
    <name type="scientific">Nocardia seriolae</name>
    <dbReference type="NCBI Taxonomy" id="37332"/>
    <lineage>
        <taxon>Bacteria</taxon>
        <taxon>Bacillati</taxon>
        <taxon>Actinomycetota</taxon>
        <taxon>Actinomycetes</taxon>
        <taxon>Mycobacteriales</taxon>
        <taxon>Nocardiaceae</taxon>
        <taxon>Nocardia</taxon>
    </lineage>
</organism>
<protein>
    <submittedName>
        <fullName evidence="2">Uncharacterized protein</fullName>
    </submittedName>
</protein>
<dbReference type="AlphaFoldDB" id="A0ABC9YX62"/>
<feature type="region of interest" description="Disordered" evidence="1">
    <location>
        <begin position="1"/>
        <end position="52"/>
    </location>
</feature>
<dbReference type="EMBL" id="BBYQ01000072">
    <property type="protein sequence ID" value="GAP30103.1"/>
    <property type="molecule type" value="Genomic_DNA"/>
</dbReference>
<keyword evidence="3" id="KW-1185">Reference proteome</keyword>
<dbReference type="Proteomes" id="UP000037179">
    <property type="component" value="Unassembled WGS sequence"/>
</dbReference>
<comment type="caution">
    <text evidence="2">The sequence shown here is derived from an EMBL/GenBank/DDBJ whole genome shotgun (WGS) entry which is preliminary data.</text>
</comment>
<evidence type="ECO:0000313" key="3">
    <source>
        <dbReference type="Proteomes" id="UP000037179"/>
    </source>
</evidence>